<dbReference type="InParanoid" id="A0A0C3FLP7"/>
<dbReference type="OrthoDB" id="3232941at2759"/>
<dbReference type="EMBL" id="KN833004">
    <property type="protein sequence ID" value="KIM80451.1"/>
    <property type="molecule type" value="Genomic_DNA"/>
</dbReference>
<gene>
    <name evidence="2" type="ORF">PILCRDRAFT_789723</name>
</gene>
<evidence type="ECO:0000313" key="3">
    <source>
        <dbReference type="Proteomes" id="UP000054166"/>
    </source>
</evidence>
<dbReference type="InterPro" id="IPR041078">
    <property type="entry name" value="Plavaka"/>
</dbReference>
<feature type="transmembrane region" description="Helical" evidence="1">
    <location>
        <begin position="191"/>
        <end position="218"/>
    </location>
</feature>
<reference evidence="3" key="2">
    <citation type="submission" date="2015-01" db="EMBL/GenBank/DDBJ databases">
        <title>Evolutionary Origins and Diversification of the Mycorrhizal Mutualists.</title>
        <authorList>
            <consortium name="DOE Joint Genome Institute"/>
            <consortium name="Mycorrhizal Genomics Consortium"/>
            <person name="Kohler A."/>
            <person name="Kuo A."/>
            <person name="Nagy L.G."/>
            <person name="Floudas D."/>
            <person name="Copeland A."/>
            <person name="Barry K.W."/>
            <person name="Cichocki N."/>
            <person name="Veneault-Fourrey C."/>
            <person name="LaButti K."/>
            <person name="Lindquist E.A."/>
            <person name="Lipzen A."/>
            <person name="Lundell T."/>
            <person name="Morin E."/>
            <person name="Murat C."/>
            <person name="Riley R."/>
            <person name="Ohm R."/>
            <person name="Sun H."/>
            <person name="Tunlid A."/>
            <person name="Henrissat B."/>
            <person name="Grigoriev I.V."/>
            <person name="Hibbett D.S."/>
            <person name="Martin F."/>
        </authorList>
    </citation>
    <scope>NUCLEOTIDE SEQUENCE [LARGE SCALE GENOMIC DNA]</scope>
    <source>
        <strain evidence="3">F 1598</strain>
    </source>
</reference>
<keyword evidence="1" id="KW-1133">Transmembrane helix</keyword>
<evidence type="ECO:0000256" key="1">
    <source>
        <dbReference type="SAM" id="Phobius"/>
    </source>
</evidence>
<dbReference type="Pfam" id="PF18759">
    <property type="entry name" value="Plavaka"/>
    <property type="match status" value="1"/>
</dbReference>
<dbReference type="HOGENOM" id="CLU_006344_12_2_1"/>
<name>A0A0C3FLP7_PILCF</name>
<reference evidence="2 3" key="1">
    <citation type="submission" date="2014-04" db="EMBL/GenBank/DDBJ databases">
        <authorList>
            <consortium name="DOE Joint Genome Institute"/>
            <person name="Kuo A."/>
            <person name="Tarkka M."/>
            <person name="Buscot F."/>
            <person name="Kohler A."/>
            <person name="Nagy L.G."/>
            <person name="Floudas D."/>
            <person name="Copeland A."/>
            <person name="Barry K.W."/>
            <person name="Cichocki N."/>
            <person name="Veneault-Fourrey C."/>
            <person name="LaButti K."/>
            <person name="Lindquist E.A."/>
            <person name="Lipzen A."/>
            <person name="Lundell T."/>
            <person name="Morin E."/>
            <person name="Murat C."/>
            <person name="Sun H."/>
            <person name="Tunlid A."/>
            <person name="Henrissat B."/>
            <person name="Grigoriev I.V."/>
            <person name="Hibbett D.S."/>
            <person name="Martin F."/>
            <person name="Nordberg H.P."/>
            <person name="Cantor M.N."/>
            <person name="Hua S.X."/>
        </authorList>
    </citation>
    <scope>NUCLEOTIDE SEQUENCE [LARGE SCALE GENOMIC DNA]</scope>
    <source>
        <strain evidence="2 3">F 1598</strain>
    </source>
</reference>
<organism evidence="2 3">
    <name type="scientific">Piloderma croceum (strain F 1598)</name>
    <dbReference type="NCBI Taxonomy" id="765440"/>
    <lineage>
        <taxon>Eukaryota</taxon>
        <taxon>Fungi</taxon>
        <taxon>Dikarya</taxon>
        <taxon>Basidiomycota</taxon>
        <taxon>Agaricomycotina</taxon>
        <taxon>Agaricomycetes</taxon>
        <taxon>Agaricomycetidae</taxon>
        <taxon>Atheliales</taxon>
        <taxon>Atheliaceae</taxon>
        <taxon>Piloderma</taxon>
    </lineage>
</organism>
<dbReference type="Proteomes" id="UP000054166">
    <property type="component" value="Unassembled WGS sequence"/>
</dbReference>
<accession>A0A0C3FLP7</accession>
<sequence>MRMRLRPLVTAGQNGVLMTCADGKICRIFPILAAYVADYPEQCLVAAHNKNHCPKCNVWWAERGEYKKSPLRTEESVRRTLQRRKDGDDPVEFDLEGLREIYSPFCQFLGRPSPYTDIFLTITPDILQVHRLHKGVFRDHSVKWCTSLVGENAIDAWFHVMSTHPHLCHFKKGILLISQWTGKEHKEMQKVFLGVLAGIAPYRVIAAACALLNFIYYAQYQSHTMDTPRRIQEALDLFHTNKDVFIDEDIRDYFKISKLYSLLHYIDSIILFGSLDGLNYERPERLHIDYAKKGYCASNKHDYVIQMICWLQHQEAMDLHAPYLRWLNILIES</sequence>
<dbReference type="AlphaFoldDB" id="A0A0C3FLP7"/>
<proteinExistence type="predicted"/>
<keyword evidence="3" id="KW-1185">Reference proteome</keyword>
<protein>
    <submittedName>
        <fullName evidence="2">Uncharacterized protein</fullName>
    </submittedName>
</protein>
<keyword evidence="1" id="KW-0812">Transmembrane</keyword>
<keyword evidence="1" id="KW-0472">Membrane</keyword>
<evidence type="ECO:0000313" key="2">
    <source>
        <dbReference type="EMBL" id="KIM80451.1"/>
    </source>
</evidence>
<feature type="non-terminal residue" evidence="2">
    <location>
        <position position="333"/>
    </location>
</feature>